<feature type="transmembrane region" description="Helical" evidence="1">
    <location>
        <begin position="149"/>
        <end position="181"/>
    </location>
</feature>
<feature type="transmembrane region" description="Helical" evidence="1">
    <location>
        <begin position="384"/>
        <end position="407"/>
    </location>
</feature>
<accession>A0ABT0Q6V1</accession>
<proteinExistence type="predicted"/>
<feature type="transmembrane region" description="Helical" evidence="1">
    <location>
        <begin position="287"/>
        <end position="309"/>
    </location>
</feature>
<evidence type="ECO:0000259" key="2">
    <source>
        <dbReference type="Pfam" id="PF01970"/>
    </source>
</evidence>
<keyword evidence="1" id="KW-0812">Transmembrane</keyword>
<feature type="transmembrane region" description="Helical" evidence="1">
    <location>
        <begin position="193"/>
        <end position="213"/>
    </location>
</feature>
<organism evidence="3 4">
    <name type="scientific">Ruegeria spongiae</name>
    <dbReference type="NCBI Taxonomy" id="2942209"/>
    <lineage>
        <taxon>Bacteria</taxon>
        <taxon>Pseudomonadati</taxon>
        <taxon>Pseudomonadota</taxon>
        <taxon>Alphaproteobacteria</taxon>
        <taxon>Rhodobacterales</taxon>
        <taxon>Roseobacteraceae</taxon>
        <taxon>Ruegeria</taxon>
    </lineage>
</organism>
<dbReference type="PANTHER" id="PTHR35342">
    <property type="entry name" value="TRICARBOXYLIC TRANSPORT PROTEIN"/>
    <property type="match status" value="1"/>
</dbReference>
<dbReference type="Proteomes" id="UP001203880">
    <property type="component" value="Unassembled WGS sequence"/>
</dbReference>
<feature type="transmembrane region" description="Helical" evidence="1">
    <location>
        <begin position="416"/>
        <end position="434"/>
    </location>
</feature>
<dbReference type="Pfam" id="PF01970">
    <property type="entry name" value="TctA"/>
    <property type="match status" value="1"/>
</dbReference>
<feature type="transmembrane region" description="Helical" evidence="1">
    <location>
        <begin position="497"/>
        <end position="516"/>
    </location>
</feature>
<evidence type="ECO:0000256" key="1">
    <source>
        <dbReference type="SAM" id="Phobius"/>
    </source>
</evidence>
<dbReference type="RefSeq" id="WP_249712539.1">
    <property type="nucleotide sequence ID" value="NZ_JAMFMB010000032.1"/>
</dbReference>
<feature type="transmembrane region" description="Helical" evidence="1">
    <location>
        <begin position="440"/>
        <end position="456"/>
    </location>
</feature>
<feature type="transmembrane region" description="Helical" evidence="1">
    <location>
        <begin position="329"/>
        <end position="350"/>
    </location>
</feature>
<reference evidence="3" key="1">
    <citation type="submission" date="2022-05" db="EMBL/GenBank/DDBJ databases">
        <authorList>
            <person name="Park J.-S."/>
        </authorList>
    </citation>
    <scope>NUCLEOTIDE SEQUENCE</scope>
    <source>
        <strain evidence="3">2012CJ41-6</strain>
    </source>
</reference>
<dbReference type="EMBL" id="JAMFMB010000032">
    <property type="protein sequence ID" value="MCL6285601.1"/>
    <property type="molecule type" value="Genomic_DNA"/>
</dbReference>
<feature type="transmembrane region" description="Helical" evidence="1">
    <location>
        <begin position="357"/>
        <end position="378"/>
    </location>
</feature>
<protein>
    <submittedName>
        <fullName evidence="3">Tripartite tricarboxylate transporter permease</fullName>
    </submittedName>
</protein>
<feature type="transmembrane region" description="Helical" evidence="1">
    <location>
        <begin position="66"/>
        <end position="88"/>
    </location>
</feature>
<feature type="transmembrane region" description="Helical" evidence="1">
    <location>
        <begin position="37"/>
        <end position="59"/>
    </location>
</feature>
<keyword evidence="1" id="KW-0472">Membrane</keyword>
<feature type="transmembrane region" description="Helical" evidence="1">
    <location>
        <begin position="463"/>
        <end position="485"/>
    </location>
</feature>
<dbReference type="PANTHER" id="PTHR35342:SF5">
    <property type="entry name" value="TRICARBOXYLIC TRANSPORT PROTEIN"/>
    <property type="match status" value="1"/>
</dbReference>
<evidence type="ECO:0000313" key="4">
    <source>
        <dbReference type="Proteomes" id="UP001203880"/>
    </source>
</evidence>
<comment type="caution">
    <text evidence="3">The sequence shown here is derived from an EMBL/GenBank/DDBJ whole genome shotgun (WGS) entry which is preliminary data.</text>
</comment>
<keyword evidence="4" id="KW-1185">Reference proteome</keyword>
<dbReference type="InterPro" id="IPR002823">
    <property type="entry name" value="DUF112_TM"/>
</dbReference>
<gene>
    <name evidence="3" type="ORF">M3P21_18890</name>
</gene>
<feature type="domain" description="DUF112" evidence="2">
    <location>
        <begin position="43"/>
        <end position="468"/>
    </location>
</feature>
<name>A0ABT0Q6V1_9RHOB</name>
<keyword evidence="1" id="KW-1133">Transmembrane helix</keyword>
<feature type="transmembrane region" description="Helical" evidence="1">
    <location>
        <begin position="225"/>
        <end position="244"/>
    </location>
</feature>
<evidence type="ECO:0000313" key="3">
    <source>
        <dbReference type="EMBL" id="MCL6285601.1"/>
    </source>
</evidence>
<sequence>MDCRSGAVVSLGYGALDQVRAGAGLAMSDLATAFFEAFSFFNILMIFAGVMLGIIVGAIPGLSAPMAIAIAVPLTFYMDPLTALAFLISVNKGGTFGGAISGILLNTPGSPEAAATTLDGYPLAKKGQPIRALRAALFASNGGDFFSDLVLILVAAPLALFALKLGPVEIGALVVVALAFVSELLAKSPSKGLIAVGFGLLVASVGADPTMAIPRMTFGSIDLQGGVPLMSVGIGILALSEVLVQLERRFRRTRTIEDKPLEFGKSSDDRFTRKDLRRIAPTIGRSAVIGTVVGALPGLGTTLAAFLGYSAARRSSKTPESFGKGNIEGVAGAEAANSAVVGANLIPLLALGIPGNIAAALLVGAFIIHGIVPGPWLFEEQPVLIYGLFISMVFATCMNLIVGNLFLRYFAMVLRIPAYITFPSIVFLCVVGSYINEQSLFAVGITLVFGIVGYLMRQFGIPVVPFIIGLILGPMLEHSLSQTYVLTDASLAGLLDYPVALALYLLALIIILRPLVMRRRPSGGGEDNGEIV</sequence>